<evidence type="ECO:0000313" key="3">
    <source>
        <dbReference type="Proteomes" id="UP001642540"/>
    </source>
</evidence>
<proteinExistence type="predicted"/>
<keyword evidence="3" id="KW-1185">Reference proteome</keyword>
<reference evidence="2 3" key="1">
    <citation type="submission" date="2024-08" db="EMBL/GenBank/DDBJ databases">
        <authorList>
            <person name="Cucini C."/>
            <person name="Frati F."/>
        </authorList>
    </citation>
    <scope>NUCLEOTIDE SEQUENCE [LARGE SCALE GENOMIC DNA]</scope>
</reference>
<evidence type="ECO:0000313" key="2">
    <source>
        <dbReference type="EMBL" id="CAL8105710.1"/>
    </source>
</evidence>
<evidence type="ECO:0000256" key="1">
    <source>
        <dbReference type="SAM" id="MobiDB-lite"/>
    </source>
</evidence>
<feature type="compositionally biased region" description="Basic residues" evidence="1">
    <location>
        <begin position="345"/>
        <end position="360"/>
    </location>
</feature>
<feature type="region of interest" description="Disordered" evidence="1">
    <location>
        <begin position="332"/>
        <end position="364"/>
    </location>
</feature>
<dbReference type="PANTHER" id="PTHR31025">
    <property type="entry name" value="SI:CH211-196P9.1-RELATED"/>
    <property type="match status" value="1"/>
</dbReference>
<protein>
    <submittedName>
        <fullName evidence="2">Uncharacterized protein</fullName>
    </submittedName>
</protein>
<sequence length="484" mass="55634">MSNSEMHVVNPVRNYSFHQESCQKDDNAEKSYDQGINQTCIQPLKSPDEHISKNIYGFDIQEVLTANVTTKKIVTTKVEENQFILRSDRQAVAAVLIDAVIERSGTNPSKNSLEQLARQLVRKYPGLGDPRRSERGWQMWFFHTVKGQGATGFLEDRLKNQRRRLVKKQTKSDRFMEDAEDINWQSMDEDDDPVPDDAKLEYLKHNFGPDIPTVMKVTVFMRRSLLRAYQREQFIGLQKAMEKMPRLFDTENMIVQDFNIRHPAVSLILYERWPKVSRLLLEYAEESGICYKKKLDIAKHRYDLSESDICLIAFCLLPFILPSCGRKLTSQIESDDEEETTGRGSTKRSKSQTSSRKRQSTVKASDLDSLRSMICFKPRNSHVAEILNDNIRIAPFILALGSSINLQLDNFFVIINKVAIPCGTSFLVALDTCFKCFTVLYLPLPIESFDHWLFVQHGVCGKPFKEYELPPVVQALVGQIMCRI</sequence>
<dbReference type="Proteomes" id="UP001642540">
    <property type="component" value="Unassembled WGS sequence"/>
</dbReference>
<name>A0ABP1QR67_9HEXA</name>
<comment type="caution">
    <text evidence="2">The sequence shown here is derived from an EMBL/GenBank/DDBJ whole genome shotgun (WGS) entry which is preliminary data.</text>
</comment>
<dbReference type="EMBL" id="CAXLJM020000036">
    <property type="protein sequence ID" value="CAL8105710.1"/>
    <property type="molecule type" value="Genomic_DNA"/>
</dbReference>
<organism evidence="2 3">
    <name type="scientific">Orchesella dallaii</name>
    <dbReference type="NCBI Taxonomy" id="48710"/>
    <lineage>
        <taxon>Eukaryota</taxon>
        <taxon>Metazoa</taxon>
        <taxon>Ecdysozoa</taxon>
        <taxon>Arthropoda</taxon>
        <taxon>Hexapoda</taxon>
        <taxon>Collembola</taxon>
        <taxon>Entomobryomorpha</taxon>
        <taxon>Entomobryoidea</taxon>
        <taxon>Orchesellidae</taxon>
        <taxon>Orchesellinae</taxon>
        <taxon>Orchesella</taxon>
    </lineage>
</organism>
<gene>
    <name evidence="2" type="ORF">ODALV1_LOCUS12162</name>
</gene>
<dbReference type="PANTHER" id="PTHR31025:SF9">
    <property type="entry name" value="SI:DKEY-286J15.1"/>
    <property type="match status" value="1"/>
</dbReference>
<accession>A0ABP1QR67</accession>